<evidence type="ECO:0000256" key="3">
    <source>
        <dbReference type="ARBA" id="ARBA00023082"/>
    </source>
</evidence>
<keyword evidence="2" id="KW-0805">Transcription regulation</keyword>
<dbReference type="InterPro" id="IPR013324">
    <property type="entry name" value="RNA_pol_sigma_r3/r4-like"/>
</dbReference>
<dbReference type="AlphaFoldDB" id="A0A136A5J5"/>
<dbReference type="Pfam" id="PF04542">
    <property type="entry name" value="Sigma70_r2"/>
    <property type="match status" value="1"/>
</dbReference>
<dbReference type="InterPro" id="IPR007627">
    <property type="entry name" value="RNA_pol_sigma70_r2"/>
</dbReference>
<sequence length="166" mass="18809">MSQDFNQILQQYSGLLGRVAASYEANHHLRQELLQEISLAVWQSLATFKGDSSLLTYILRVAHNKAVSHVAYHAKYPRNDSYCEITHASESQTLNSESHMQQQQQINTLLDEVRKLPIQTRQIVTLSMEGLSYQDIAEVCGIQLSNVGVILNRSKKVIMEAMAHVR</sequence>
<dbReference type="Pfam" id="PF08281">
    <property type="entry name" value="Sigma70_r4_2"/>
    <property type="match status" value="1"/>
</dbReference>
<dbReference type="InterPro" id="IPR013325">
    <property type="entry name" value="RNA_pol_sigma_r2"/>
</dbReference>
<dbReference type="SUPFAM" id="SSF88659">
    <property type="entry name" value="Sigma3 and sigma4 domains of RNA polymerase sigma factors"/>
    <property type="match status" value="1"/>
</dbReference>
<dbReference type="NCBIfam" id="TIGR02937">
    <property type="entry name" value="sigma70-ECF"/>
    <property type="match status" value="1"/>
</dbReference>
<dbReference type="Proteomes" id="UP000070299">
    <property type="component" value="Unassembled WGS sequence"/>
</dbReference>
<dbReference type="Gene3D" id="1.10.1740.10">
    <property type="match status" value="1"/>
</dbReference>
<dbReference type="PANTHER" id="PTHR43133">
    <property type="entry name" value="RNA POLYMERASE ECF-TYPE SIGMA FACTO"/>
    <property type="match status" value="1"/>
</dbReference>
<dbReference type="InterPro" id="IPR039425">
    <property type="entry name" value="RNA_pol_sigma-70-like"/>
</dbReference>
<dbReference type="GO" id="GO:0006352">
    <property type="term" value="P:DNA-templated transcription initiation"/>
    <property type="evidence" value="ECO:0007669"/>
    <property type="project" value="InterPro"/>
</dbReference>
<dbReference type="GO" id="GO:0016987">
    <property type="term" value="F:sigma factor activity"/>
    <property type="evidence" value="ECO:0007669"/>
    <property type="project" value="UniProtKB-KW"/>
</dbReference>
<gene>
    <name evidence="7" type="ORF">AX660_07410</name>
</gene>
<evidence type="ECO:0000313" key="7">
    <source>
        <dbReference type="EMBL" id="KXI30522.1"/>
    </source>
</evidence>
<dbReference type="InterPro" id="IPR036388">
    <property type="entry name" value="WH-like_DNA-bd_sf"/>
</dbReference>
<name>A0A136A5J5_9ALTE</name>
<evidence type="ECO:0000313" key="8">
    <source>
        <dbReference type="Proteomes" id="UP000070299"/>
    </source>
</evidence>
<evidence type="ECO:0000256" key="4">
    <source>
        <dbReference type="ARBA" id="ARBA00023163"/>
    </source>
</evidence>
<keyword evidence="8" id="KW-1185">Reference proteome</keyword>
<keyword evidence="4" id="KW-0804">Transcription</keyword>
<feature type="domain" description="RNA polymerase sigma factor 70 region 4 type 2" evidence="6">
    <location>
        <begin position="109"/>
        <end position="156"/>
    </location>
</feature>
<evidence type="ECO:0000259" key="6">
    <source>
        <dbReference type="Pfam" id="PF08281"/>
    </source>
</evidence>
<dbReference type="PANTHER" id="PTHR43133:SF45">
    <property type="entry name" value="RNA POLYMERASE ECF-TYPE SIGMA FACTOR"/>
    <property type="match status" value="1"/>
</dbReference>
<accession>A0A136A5J5</accession>
<dbReference type="EMBL" id="LSNE01000003">
    <property type="protein sequence ID" value="KXI30522.1"/>
    <property type="molecule type" value="Genomic_DNA"/>
</dbReference>
<organism evidence="7 8">
    <name type="scientific">Paraglaciecola hydrolytica</name>
    <dbReference type="NCBI Taxonomy" id="1799789"/>
    <lineage>
        <taxon>Bacteria</taxon>
        <taxon>Pseudomonadati</taxon>
        <taxon>Pseudomonadota</taxon>
        <taxon>Gammaproteobacteria</taxon>
        <taxon>Alteromonadales</taxon>
        <taxon>Alteromonadaceae</taxon>
        <taxon>Paraglaciecola</taxon>
    </lineage>
</organism>
<keyword evidence="3" id="KW-0731">Sigma factor</keyword>
<reference evidence="8" key="1">
    <citation type="submission" date="2016-02" db="EMBL/GenBank/DDBJ databases">
        <authorList>
            <person name="Schultz-Johansen M."/>
            <person name="Glaring M.A."/>
            <person name="Bech P.K."/>
            <person name="Stougaard P."/>
        </authorList>
    </citation>
    <scope>NUCLEOTIDE SEQUENCE [LARGE SCALE GENOMIC DNA]</scope>
    <source>
        <strain evidence="8">S66</strain>
    </source>
</reference>
<protein>
    <submittedName>
        <fullName evidence="7">RNA polymerase subunit sigma-70</fullName>
    </submittedName>
</protein>
<feature type="domain" description="RNA polymerase sigma-70 region 2" evidence="5">
    <location>
        <begin position="10"/>
        <end position="73"/>
    </location>
</feature>
<dbReference type="InterPro" id="IPR014284">
    <property type="entry name" value="RNA_pol_sigma-70_dom"/>
</dbReference>
<dbReference type="STRING" id="1799789.AX660_07410"/>
<dbReference type="InterPro" id="IPR013249">
    <property type="entry name" value="RNA_pol_sigma70_r4_t2"/>
</dbReference>
<comment type="caution">
    <text evidence="7">The sequence shown here is derived from an EMBL/GenBank/DDBJ whole genome shotgun (WGS) entry which is preliminary data.</text>
</comment>
<evidence type="ECO:0000256" key="2">
    <source>
        <dbReference type="ARBA" id="ARBA00023015"/>
    </source>
</evidence>
<comment type="similarity">
    <text evidence="1">Belongs to the sigma-70 factor family. ECF subfamily.</text>
</comment>
<dbReference type="SUPFAM" id="SSF88946">
    <property type="entry name" value="Sigma2 domain of RNA polymerase sigma factors"/>
    <property type="match status" value="1"/>
</dbReference>
<proteinExistence type="inferred from homology"/>
<dbReference type="Gene3D" id="1.10.10.10">
    <property type="entry name" value="Winged helix-like DNA-binding domain superfamily/Winged helix DNA-binding domain"/>
    <property type="match status" value="1"/>
</dbReference>
<dbReference type="OrthoDB" id="9782108at2"/>
<dbReference type="GO" id="GO:0003677">
    <property type="term" value="F:DNA binding"/>
    <property type="evidence" value="ECO:0007669"/>
    <property type="project" value="InterPro"/>
</dbReference>
<evidence type="ECO:0000259" key="5">
    <source>
        <dbReference type="Pfam" id="PF04542"/>
    </source>
</evidence>
<evidence type="ECO:0000256" key="1">
    <source>
        <dbReference type="ARBA" id="ARBA00010641"/>
    </source>
</evidence>